<accession>A0AAN6QRN4</accession>
<evidence type="ECO:0000313" key="2">
    <source>
        <dbReference type="EMBL" id="KAK4111046.1"/>
    </source>
</evidence>
<feature type="domain" description="C2H2-type" evidence="1">
    <location>
        <begin position="181"/>
        <end position="204"/>
    </location>
</feature>
<gene>
    <name evidence="2" type="ORF">N656DRAFT_799350</name>
</gene>
<protein>
    <recommendedName>
        <fullName evidence="1">C2H2-type domain-containing protein</fullName>
    </recommendedName>
</protein>
<reference evidence="2" key="1">
    <citation type="journal article" date="2023" name="Mol. Phylogenet. Evol.">
        <title>Genome-scale phylogeny and comparative genomics of the fungal order Sordariales.</title>
        <authorList>
            <person name="Hensen N."/>
            <person name="Bonometti L."/>
            <person name="Westerberg I."/>
            <person name="Brannstrom I.O."/>
            <person name="Guillou S."/>
            <person name="Cros-Aarteil S."/>
            <person name="Calhoun S."/>
            <person name="Haridas S."/>
            <person name="Kuo A."/>
            <person name="Mondo S."/>
            <person name="Pangilinan J."/>
            <person name="Riley R."/>
            <person name="LaButti K."/>
            <person name="Andreopoulos B."/>
            <person name="Lipzen A."/>
            <person name="Chen C."/>
            <person name="Yan M."/>
            <person name="Daum C."/>
            <person name="Ng V."/>
            <person name="Clum A."/>
            <person name="Steindorff A."/>
            <person name="Ohm R.A."/>
            <person name="Martin F."/>
            <person name="Silar P."/>
            <person name="Natvig D.O."/>
            <person name="Lalanne C."/>
            <person name="Gautier V."/>
            <person name="Ament-Velasquez S.L."/>
            <person name="Kruys A."/>
            <person name="Hutchinson M.I."/>
            <person name="Powell A.J."/>
            <person name="Barry K."/>
            <person name="Miller A.N."/>
            <person name="Grigoriev I.V."/>
            <person name="Debuchy R."/>
            <person name="Gladieux P."/>
            <person name="Hiltunen Thoren M."/>
            <person name="Johannesson H."/>
        </authorList>
    </citation>
    <scope>NUCLEOTIDE SEQUENCE</scope>
    <source>
        <strain evidence="2">CBS 508.74</strain>
    </source>
</reference>
<dbReference type="EMBL" id="MU853347">
    <property type="protein sequence ID" value="KAK4111046.1"/>
    <property type="molecule type" value="Genomic_DNA"/>
</dbReference>
<evidence type="ECO:0000313" key="3">
    <source>
        <dbReference type="Proteomes" id="UP001302812"/>
    </source>
</evidence>
<name>A0AAN6QRN4_9PEZI</name>
<comment type="caution">
    <text evidence="2">The sequence shown here is derived from an EMBL/GenBank/DDBJ whole genome shotgun (WGS) entry which is preliminary data.</text>
</comment>
<dbReference type="RefSeq" id="XP_064668616.1">
    <property type="nucleotide sequence ID" value="XM_064817859.1"/>
</dbReference>
<proteinExistence type="predicted"/>
<keyword evidence="3" id="KW-1185">Reference proteome</keyword>
<sequence length="277" mass="30956">MVRDRSQSGFCPIPSCKHPIFTSDAGLLQHLLGVHLEQWEMFQTDPRFSTLLECHLCQKVYPQNRNGQTSLRNHYREVHQGEGVSKASSIGLKECAQHMLTGKVVRILTRPTSRRAKKPFKDAPHPPALDSKLRNVDQARLIIQFTESCKPCRRGIGHHSVSDLRAWHPGGALAAKYDRQCPVPGCGLWYPRAKLLHKHLKKCHPDFEFGLDQQLQPLRLDSDSGSDTSSVIGKAVTDSLDYIVNSDSECSVNCLQQSLDSRADSGTPASIRIVDED</sequence>
<reference evidence="2" key="2">
    <citation type="submission" date="2023-05" db="EMBL/GenBank/DDBJ databases">
        <authorList>
            <consortium name="Lawrence Berkeley National Laboratory"/>
            <person name="Steindorff A."/>
            <person name="Hensen N."/>
            <person name="Bonometti L."/>
            <person name="Westerberg I."/>
            <person name="Brannstrom I.O."/>
            <person name="Guillou S."/>
            <person name="Cros-Aarteil S."/>
            <person name="Calhoun S."/>
            <person name="Haridas S."/>
            <person name="Kuo A."/>
            <person name="Mondo S."/>
            <person name="Pangilinan J."/>
            <person name="Riley R."/>
            <person name="Labutti K."/>
            <person name="Andreopoulos B."/>
            <person name="Lipzen A."/>
            <person name="Chen C."/>
            <person name="Yanf M."/>
            <person name="Daum C."/>
            <person name="Ng V."/>
            <person name="Clum A."/>
            <person name="Ohm R."/>
            <person name="Martin F."/>
            <person name="Silar P."/>
            <person name="Natvig D."/>
            <person name="Lalanne C."/>
            <person name="Gautier V."/>
            <person name="Ament-Velasquez S.L."/>
            <person name="Kruys A."/>
            <person name="Hutchinson M.I."/>
            <person name="Powell A.J."/>
            <person name="Barry K."/>
            <person name="Miller A.N."/>
            <person name="Grigoriev I.V."/>
            <person name="Debuchy R."/>
            <person name="Gladieux P."/>
            <person name="Thoren M.H."/>
            <person name="Johannesson H."/>
        </authorList>
    </citation>
    <scope>NUCLEOTIDE SEQUENCE</scope>
    <source>
        <strain evidence="2">CBS 508.74</strain>
    </source>
</reference>
<dbReference type="Proteomes" id="UP001302812">
    <property type="component" value="Unassembled WGS sequence"/>
</dbReference>
<dbReference type="InterPro" id="IPR013087">
    <property type="entry name" value="Znf_C2H2_type"/>
</dbReference>
<evidence type="ECO:0000259" key="1">
    <source>
        <dbReference type="PROSITE" id="PS00028"/>
    </source>
</evidence>
<dbReference type="PROSITE" id="PS00028">
    <property type="entry name" value="ZINC_FINGER_C2H2_1"/>
    <property type="match status" value="1"/>
</dbReference>
<dbReference type="SMART" id="SM00355">
    <property type="entry name" value="ZnF_C2H2"/>
    <property type="match status" value="3"/>
</dbReference>
<organism evidence="2 3">
    <name type="scientific">Canariomyces notabilis</name>
    <dbReference type="NCBI Taxonomy" id="2074819"/>
    <lineage>
        <taxon>Eukaryota</taxon>
        <taxon>Fungi</taxon>
        <taxon>Dikarya</taxon>
        <taxon>Ascomycota</taxon>
        <taxon>Pezizomycotina</taxon>
        <taxon>Sordariomycetes</taxon>
        <taxon>Sordariomycetidae</taxon>
        <taxon>Sordariales</taxon>
        <taxon>Chaetomiaceae</taxon>
        <taxon>Canariomyces</taxon>
    </lineage>
</organism>
<dbReference type="AlphaFoldDB" id="A0AAN6QRN4"/>
<dbReference type="GeneID" id="89941984"/>